<protein>
    <recommendedName>
        <fullName evidence="1">Uroporphyrinogen decarboxylase (URO-D) domain-containing protein</fullName>
    </recommendedName>
</protein>
<dbReference type="EMBL" id="SOKJ01000392">
    <property type="protein sequence ID" value="TET07929.1"/>
    <property type="molecule type" value="Genomic_DNA"/>
</dbReference>
<dbReference type="InterPro" id="IPR038071">
    <property type="entry name" value="UROD/MetE-like_sf"/>
</dbReference>
<evidence type="ECO:0000259" key="1">
    <source>
        <dbReference type="Pfam" id="PF01208"/>
    </source>
</evidence>
<feature type="domain" description="Uroporphyrinogen decarboxylase (URO-D)" evidence="1">
    <location>
        <begin position="48"/>
        <end position="234"/>
    </location>
</feature>
<dbReference type="GO" id="GO:0006779">
    <property type="term" value="P:porphyrin-containing compound biosynthetic process"/>
    <property type="evidence" value="ECO:0007669"/>
    <property type="project" value="InterPro"/>
</dbReference>
<dbReference type="Gene3D" id="3.20.20.210">
    <property type="match status" value="1"/>
</dbReference>
<sequence length="237" mass="27397">MEYILADTEFEFDGEAFKIADREFGERGIIQTFYPRSPLQRLIIDYMGFENTIYALNDYPDKIKDFLKVIEEWDDKMYEVILNSPIKILNLGENIDANIDSPFLFKEYLIPYYKKRINQIHQKGKFCHIHMDGSLKSLLPFVKRLGFDGVEAATPLPQGDVSLEELKDALEETILLDGIPAILFLPGYSYQDLEKFTIKVLEMFSPHLILGVSDEVPPNADIEKVKFVSRLVDNFNL</sequence>
<dbReference type="InterPro" id="IPR000257">
    <property type="entry name" value="Uroporphyrinogen_deCOase"/>
</dbReference>
<dbReference type="Pfam" id="PF01208">
    <property type="entry name" value="URO-D"/>
    <property type="match status" value="1"/>
</dbReference>
<organism evidence="2 3">
    <name type="scientific">Aerophobetes bacterium</name>
    <dbReference type="NCBI Taxonomy" id="2030807"/>
    <lineage>
        <taxon>Bacteria</taxon>
        <taxon>Candidatus Aerophobota</taxon>
    </lineage>
</organism>
<proteinExistence type="predicted"/>
<evidence type="ECO:0000313" key="2">
    <source>
        <dbReference type="EMBL" id="TET07929.1"/>
    </source>
</evidence>
<evidence type="ECO:0000313" key="3">
    <source>
        <dbReference type="Proteomes" id="UP000316360"/>
    </source>
</evidence>
<dbReference type="Proteomes" id="UP000316360">
    <property type="component" value="Unassembled WGS sequence"/>
</dbReference>
<dbReference type="GO" id="GO:0004853">
    <property type="term" value="F:uroporphyrinogen decarboxylase activity"/>
    <property type="evidence" value="ECO:0007669"/>
    <property type="project" value="InterPro"/>
</dbReference>
<comment type="caution">
    <text evidence="2">The sequence shown here is derived from an EMBL/GenBank/DDBJ whole genome shotgun (WGS) entry which is preliminary data.</text>
</comment>
<name>A0A523RQK0_UNCAE</name>
<reference evidence="2 3" key="1">
    <citation type="submission" date="2019-03" db="EMBL/GenBank/DDBJ databases">
        <title>Metabolic potential of uncultured bacteria and archaea associated with petroleum seepage in deep-sea sediments.</title>
        <authorList>
            <person name="Dong X."/>
            <person name="Hubert C."/>
        </authorList>
    </citation>
    <scope>NUCLEOTIDE SEQUENCE [LARGE SCALE GENOMIC DNA]</scope>
    <source>
        <strain evidence="2">E44_bin7</strain>
    </source>
</reference>
<accession>A0A523RQK0</accession>
<dbReference type="AlphaFoldDB" id="A0A523RQK0"/>
<gene>
    <name evidence="2" type="ORF">E3J84_06840</name>
</gene>
<dbReference type="SUPFAM" id="SSF51726">
    <property type="entry name" value="UROD/MetE-like"/>
    <property type="match status" value="1"/>
</dbReference>